<reference evidence="1 2" key="1">
    <citation type="submission" date="2020-08" db="EMBL/GenBank/DDBJ databases">
        <title>Genomic Encyclopedia of Type Strains, Phase IV (KMG-IV): sequencing the most valuable type-strain genomes for metagenomic binning, comparative biology and taxonomic classification.</title>
        <authorList>
            <person name="Goeker M."/>
        </authorList>
    </citation>
    <scope>NUCLEOTIDE SEQUENCE [LARGE SCALE GENOMIC DNA]</scope>
    <source>
        <strain evidence="1 2">DSM 101791</strain>
    </source>
</reference>
<accession>A0A7W8LP86</accession>
<protein>
    <submittedName>
        <fullName evidence="1">Uncharacterized protein</fullName>
    </submittedName>
</protein>
<name>A0A7W8LP86_9DEIO</name>
<sequence>MARRRLPRSGVARPAPEPIRATSMWRVDQVFLTRRGMRIEVTCSLVNDRGGLRNLGVVAPTEDPAEALRHAARFIAGKGNVSSARQARVRWAREQTTTLQDELIRDRVLEDEFQDAFEDTLQEVRDRMR</sequence>
<comment type="caution">
    <text evidence="1">The sequence shown here is derived from an EMBL/GenBank/DDBJ whole genome shotgun (WGS) entry which is preliminary data.</text>
</comment>
<proteinExistence type="predicted"/>
<organism evidence="1 2">
    <name type="scientific">Deinococcus budaensis</name>
    <dbReference type="NCBI Taxonomy" id="1665626"/>
    <lineage>
        <taxon>Bacteria</taxon>
        <taxon>Thermotogati</taxon>
        <taxon>Deinococcota</taxon>
        <taxon>Deinococci</taxon>
        <taxon>Deinococcales</taxon>
        <taxon>Deinococcaceae</taxon>
        <taxon>Deinococcus</taxon>
    </lineage>
</organism>
<keyword evidence="2" id="KW-1185">Reference proteome</keyword>
<dbReference type="Proteomes" id="UP000525389">
    <property type="component" value="Unassembled WGS sequence"/>
</dbReference>
<evidence type="ECO:0000313" key="2">
    <source>
        <dbReference type="Proteomes" id="UP000525389"/>
    </source>
</evidence>
<evidence type="ECO:0000313" key="1">
    <source>
        <dbReference type="EMBL" id="MBB5233270.1"/>
    </source>
</evidence>
<gene>
    <name evidence="1" type="ORF">HNQ09_000687</name>
</gene>
<dbReference type="AlphaFoldDB" id="A0A7W8LP86"/>
<dbReference type="EMBL" id="JACHFN010000002">
    <property type="protein sequence ID" value="MBB5233270.1"/>
    <property type="molecule type" value="Genomic_DNA"/>
</dbReference>
<dbReference type="RefSeq" id="WP_380003298.1">
    <property type="nucleotide sequence ID" value="NZ_JACHFN010000002.1"/>
</dbReference>